<sequence>MWYNTVLKAMSNSGDAVAAAQAADVERAQYWFDESQAAMPLIPVSGMSIYKHHDRIRASETPADLTSFNQVIAAHARAGSTQASVSVSVPVQALAQRSRFLVALPVLAPKFVISAHPLSGFSFLPLVEAEAEAGRDEDALRWLERMQEEGVTCDSEVLNIMYSRLVTVCGQEGRLRDAARWFERLGETGIAFDARSYFAMMQCCAKAGNVDGAMELFQRMEDSGLKPDVEIYGCMINACAQAE</sequence>
<comment type="caution">
    <text evidence="2">The sequence shown here is derived from an EMBL/GenBank/DDBJ whole genome shotgun (WGS) entry which is preliminary data.</text>
</comment>
<dbReference type="InterPro" id="IPR002885">
    <property type="entry name" value="PPR_rpt"/>
</dbReference>
<feature type="repeat" description="PPR" evidence="1">
    <location>
        <begin position="193"/>
        <end position="227"/>
    </location>
</feature>
<gene>
    <name evidence="2" type="ORF">PGLA1383_LOCUS39513</name>
</gene>
<evidence type="ECO:0008006" key="4">
    <source>
        <dbReference type="Google" id="ProtNLM"/>
    </source>
</evidence>
<dbReference type="EMBL" id="CAJNNV010027866">
    <property type="protein sequence ID" value="CAE8621996.1"/>
    <property type="molecule type" value="Genomic_DNA"/>
</dbReference>
<name>A0A813G5T3_POLGL</name>
<dbReference type="PANTHER" id="PTHR46862">
    <property type="entry name" value="OS07G0661900 PROTEIN"/>
    <property type="match status" value="1"/>
</dbReference>
<evidence type="ECO:0000313" key="3">
    <source>
        <dbReference type="Proteomes" id="UP000654075"/>
    </source>
</evidence>
<dbReference type="Proteomes" id="UP000654075">
    <property type="component" value="Unassembled WGS sequence"/>
</dbReference>
<dbReference type="Pfam" id="PF01535">
    <property type="entry name" value="PPR"/>
    <property type="match status" value="2"/>
</dbReference>
<keyword evidence="3" id="KW-1185">Reference proteome</keyword>
<dbReference type="InterPro" id="IPR011990">
    <property type="entry name" value="TPR-like_helical_dom_sf"/>
</dbReference>
<feature type="non-terminal residue" evidence="2">
    <location>
        <position position="1"/>
    </location>
</feature>
<protein>
    <recommendedName>
        <fullName evidence="4">Pentacotripeptide-repeat region of PRORP domain-containing protein</fullName>
    </recommendedName>
</protein>
<dbReference type="SUPFAM" id="SSF48452">
    <property type="entry name" value="TPR-like"/>
    <property type="match status" value="1"/>
</dbReference>
<evidence type="ECO:0000313" key="2">
    <source>
        <dbReference type="EMBL" id="CAE8621996.1"/>
    </source>
</evidence>
<dbReference type="PANTHER" id="PTHR46862:SF5">
    <property type="entry name" value="OS02G0170000 PROTEIN"/>
    <property type="match status" value="1"/>
</dbReference>
<accession>A0A813G5T3</accession>
<reference evidence="2" key="1">
    <citation type="submission" date="2021-02" db="EMBL/GenBank/DDBJ databases">
        <authorList>
            <person name="Dougan E. K."/>
            <person name="Rhodes N."/>
            <person name="Thang M."/>
            <person name="Chan C."/>
        </authorList>
    </citation>
    <scope>NUCLEOTIDE SEQUENCE</scope>
</reference>
<dbReference type="OrthoDB" id="185373at2759"/>
<dbReference type="PROSITE" id="PS51375">
    <property type="entry name" value="PPR"/>
    <property type="match status" value="1"/>
</dbReference>
<evidence type="ECO:0000256" key="1">
    <source>
        <dbReference type="PROSITE-ProRule" id="PRU00708"/>
    </source>
</evidence>
<proteinExistence type="predicted"/>
<dbReference type="Gene3D" id="1.25.40.10">
    <property type="entry name" value="Tetratricopeptide repeat domain"/>
    <property type="match status" value="2"/>
</dbReference>
<organism evidence="2 3">
    <name type="scientific">Polarella glacialis</name>
    <name type="common">Dinoflagellate</name>
    <dbReference type="NCBI Taxonomy" id="89957"/>
    <lineage>
        <taxon>Eukaryota</taxon>
        <taxon>Sar</taxon>
        <taxon>Alveolata</taxon>
        <taxon>Dinophyceae</taxon>
        <taxon>Suessiales</taxon>
        <taxon>Suessiaceae</taxon>
        <taxon>Polarella</taxon>
    </lineage>
</organism>
<dbReference type="NCBIfam" id="TIGR00756">
    <property type="entry name" value="PPR"/>
    <property type="match status" value="1"/>
</dbReference>
<dbReference type="AlphaFoldDB" id="A0A813G5T3"/>
<dbReference type="Pfam" id="PF13041">
    <property type="entry name" value="PPR_2"/>
    <property type="match status" value="1"/>
</dbReference>